<accession>A0AAW2ZIG5</accession>
<dbReference type="Proteomes" id="UP001431209">
    <property type="component" value="Unassembled WGS sequence"/>
</dbReference>
<organism evidence="2 3">
    <name type="scientific">Acrasis kona</name>
    <dbReference type="NCBI Taxonomy" id="1008807"/>
    <lineage>
        <taxon>Eukaryota</taxon>
        <taxon>Discoba</taxon>
        <taxon>Heterolobosea</taxon>
        <taxon>Tetramitia</taxon>
        <taxon>Eutetramitia</taxon>
        <taxon>Acrasidae</taxon>
        <taxon>Acrasis</taxon>
    </lineage>
</organism>
<feature type="signal peptide" evidence="1">
    <location>
        <begin position="1"/>
        <end position="23"/>
    </location>
</feature>
<evidence type="ECO:0000256" key="1">
    <source>
        <dbReference type="SAM" id="SignalP"/>
    </source>
</evidence>
<dbReference type="EMBL" id="JAOPGA020001439">
    <property type="protein sequence ID" value="KAL0488474.1"/>
    <property type="molecule type" value="Genomic_DNA"/>
</dbReference>
<name>A0AAW2ZIG5_9EUKA</name>
<protein>
    <submittedName>
        <fullName evidence="2">Uncharacterized protein</fullName>
    </submittedName>
</protein>
<evidence type="ECO:0000313" key="2">
    <source>
        <dbReference type="EMBL" id="KAL0488474.1"/>
    </source>
</evidence>
<keyword evidence="3" id="KW-1185">Reference proteome</keyword>
<proteinExistence type="predicted"/>
<sequence length="59" mass="6548">MLHRVFLLWTIMALILFMSTTQAKTNSLANRVQLSGQEGRAIIFYPKPPSGPSPTEGDD</sequence>
<feature type="chain" id="PRO_5044002683" evidence="1">
    <location>
        <begin position="24"/>
        <end position="59"/>
    </location>
</feature>
<dbReference type="AlphaFoldDB" id="A0AAW2ZIG5"/>
<comment type="caution">
    <text evidence="2">The sequence shown here is derived from an EMBL/GenBank/DDBJ whole genome shotgun (WGS) entry which is preliminary data.</text>
</comment>
<keyword evidence="1" id="KW-0732">Signal</keyword>
<reference evidence="2 3" key="1">
    <citation type="submission" date="2024-03" db="EMBL/GenBank/DDBJ databases">
        <title>The Acrasis kona genome and developmental transcriptomes reveal deep origins of eukaryotic multicellular pathways.</title>
        <authorList>
            <person name="Sheikh S."/>
            <person name="Fu C.-J."/>
            <person name="Brown M.W."/>
            <person name="Baldauf S.L."/>
        </authorList>
    </citation>
    <scope>NUCLEOTIDE SEQUENCE [LARGE SCALE GENOMIC DNA]</scope>
    <source>
        <strain evidence="2 3">ATCC MYA-3509</strain>
    </source>
</reference>
<gene>
    <name evidence="2" type="ORF">AKO1_015612</name>
</gene>
<evidence type="ECO:0000313" key="3">
    <source>
        <dbReference type="Proteomes" id="UP001431209"/>
    </source>
</evidence>